<dbReference type="EMBL" id="VMBF01000005">
    <property type="protein sequence ID" value="TSJ75933.1"/>
    <property type="molecule type" value="Genomic_DNA"/>
</dbReference>
<dbReference type="Proteomes" id="UP000322315">
    <property type="component" value="Unassembled WGS sequence"/>
</dbReference>
<evidence type="ECO:0000313" key="2">
    <source>
        <dbReference type="EMBL" id="KAA5824768.1"/>
    </source>
</evidence>
<feature type="chain" id="PRO_5024425169" evidence="1">
    <location>
        <begin position="24"/>
        <end position="398"/>
    </location>
</feature>
<name>A0A5M7B8V2_9FLAO</name>
<dbReference type="EMBL" id="VWRS01000005">
    <property type="protein sequence ID" value="KAA5824768.1"/>
    <property type="molecule type" value="Genomic_DNA"/>
</dbReference>
<protein>
    <submittedName>
        <fullName evidence="2">DUF4249 domain-containing protein</fullName>
    </submittedName>
</protein>
<dbReference type="RefSeq" id="WP_144116312.1">
    <property type="nucleotide sequence ID" value="NZ_JACHGE010000006.1"/>
</dbReference>
<sequence>MRLNKLYRSILLLVLLSISFCCTEPFPLVTESFEDVLVVEATITDEYKRQEIKLSRTYLLESETPVFESNANVRIEDSNNNIYNFSETGNGLYLSNSAFQAVPNVAYKLVISTTDGKEYISNSEFLPSKAEMENLYAELVNLNGEIGVQVYVDTNDNLGDANFFRYEYEETYKIVAPYYKNLDAIVIADEFIELVPRDPGEEVCYSSNSSSEIILTSVSGLAENRISKFPVRFISMNSPTLRERYSILVRQYVQSADANTFYKVLKKLNSDGESAFVGNQPGFIQGNIFSSQNVSDKVIGFFDLSSVSSKRIYFDYTEFNLDLPPYFYDCDLRLLDYDKVGSDNPPEQNERAILLYLLSRYNPYKYVSGSSSVYQLASPECGDCTTFSSNLKPSFWED</sequence>
<reference evidence="2 5" key="1">
    <citation type="journal article" date="2015" name="Int. J. Syst. Evol. Microbiol.">
        <title>Algibacter amylolyticus sp. nov., isolated from intertidal sediment.</title>
        <authorList>
            <person name="Zhang D.C."/>
            <person name="Wu J."/>
            <person name="Neuner K."/>
            <person name="Yao J."/>
            <person name="Margesin R."/>
        </authorList>
    </citation>
    <scope>NUCLEOTIDE SEQUENCE [LARGE SCALE GENOMIC DNA]</scope>
    <source>
        <strain evidence="2 5">RU-4-M-4</strain>
    </source>
</reference>
<gene>
    <name evidence="2" type="ORF">F2B50_08785</name>
    <name evidence="3" type="ORF">FPF71_08785</name>
</gene>
<dbReference type="Pfam" id="PF14054">
    <property type="entry name" value="DUF4249"/>
    <property type="match status" value="1"/>
</dbReference>
<accession>A0A5M7B8V2</accession>
<keyword evidence="4" id="KW-1185">Reference proteome</keyword>
<dbReference type="OrthoDB" id="1062680at2"/>
<dbReference type="AlphaFoldDB" id="A0A5M7B8V2"/>
<evidence type="ECO:0000313" key="4">
    <source>
        <dbReference type="Proteomes" id="UP000315145"/>
    </source>
</evidence>
<reference evidence="2" key="3">
    <citation type="submission" date="2019-09" db="EMBL/GenBank/DDBJ databases">
        <authorList>
            <person name="Zhang D.-C."/>
        </authorList>
    </citation>
    <scope>NUCLEOTIDE SEQUENCE</scope>
    <source>
        <strain evidence="2">RU-4-M-4</strain>
    </source>
</reference>
<feature type="signal peptide" evidence="1">
    <location>
        <begin position="1"/>
        <end position="23"/>
    </location>
</feature>
<reference evidence="3 4" key="2">
    <citation type="submission" date="2019-07" db="EMBL/GenBank/DDBJ databases">
        <title>Algibacter marinivivus sp. nov., isolated from the surface of a marine red alga.</title>
        <authorList>
            <person name="Zhong X."/>
            <person name="Xu W."/>
            <person name="Zhang Y."/>
            <person name="Zhang Q."/>
            <person name="Du Z."/>
        </authorList>
    </citation>
    <scope>NUCLEOTIDE SEQUENCE [LARGE SCALE GENOMIC DNA]</scope>
    <source>
        <strain evidence="3 4">RU-4-M-4</strain>
    </source>
</reference>
<comment type="caution">
    <text evidence="2">The sequence shown here is derived from an EMBL/GenBank/DDBJ whole genome shotgun (WGS) entry which is preliminary data.</text>
</comment>
<dbReference type="InterPro" id="IPR025345">
    <property type="entry name" value="DUF4249"/>
</dbReference>
<proteinExistence type="predicted"/>
<evidence type="ECO:0000256" key="1">
    <source>
        <dbReference type="SAM" id="SignalP"/>
    </source>
</evidence>
<organism evidence="2 5">
    <name type="scientific">Algibacter amylolyticus</name>
    <dbReference type="NCBI Taxonomy" id="1608400"/>
    <lineage>
        <taxon>Bacteria</taxon>
        <taxon>Pseudomonadati</taxon>
        <taxon>Bacteroidota</taxon>
        <taxon>Flavobacteriia</taxon>
        <taxon>Flavobacteriales</taxon>
        <taxon>Flavobacteriaceae</taxon>
        <taxon>Algibacter</taxon>
    </lineage>
</organism>
<evidence type="ECO:0000313" key="3">
    <source>
        <dbReference type="EMBL" id="TSJ75933.1"/>
    </source>
</evidence>
<keyword evidence="1" id="KW-0732">Signal</keyword>
<evidence type="ECO:0000313" key="5">
    <source>
        <dbReference type="Proteomes" id="UP000322315"/>
    </source>
</evidence>
<dbReference type="Proteomes" id="UP000315145">
    <property type="component" value="Unassembled WGS sequence"/>
</dbReference>